<comment type="caution">
    <text evidence="2">The sequence shown here is derived from an EMBL/GenBank/DDBJ whole genome shotgun (WGS) entry which is preliminary data.</text>
</comment>
<evidence type="ECO:0000256" key="1">
    <source>
        <dbReference type="SAM" id="MobiDB-lite"/>
    </source>
</evidence>
<feature type="compositionally biased region" description="Low complexity" evidence="1">
    <location>
        <begin position="19"/>
        <end position="33"/>
    </location>
</feature>
<dbReference type="AlphaFoldDB" id="A0A5B7GKZ1"/>
<organism evidence="2 3">
    <name type="scientific">Portunus trituberculatus</name>
    <name type="common">Swimming crab</name>
    <name type="synonym">Neptunus trituberculatus</name>
    <dbReference type="NCBI Taxonomy" id="210409"/>
    <lineage>
        <taxon>Eukaryota</taxon>
        <taxon>Metazoa</taxon>
        <taxon>Ecdysozoa</taxon>
        <taxon>Arthropoda</taxon>
        <taxon>Crustacea</taxon>
        <taxon>Multicrustacea</taxon>
        <taxon>Malacostraca</taxon>
        <taxon>Eumalacostraca</taxon>
        <taxon>Eucarida</taxon>
        <taxon>Decapoda</taxon>
        <taxon>Pleocyemata</taxon>
        <taxon>Brachyura</taxon>
        <taxon>Eubrachyura</taxon>
        <taxon>Portunoidea</taxon>
        <taxon>Portunidae</taxon>
        <taxon>Portuninae</taxon>
        <taxon>Portunus</taxon>
    </lineage>
</organism>
<name>A0A5B7GKZ1_PORTR</name>
<dbReference type="EMBL" id="VSRR010015194">
    <property type="protein sequence ID" value="MPC57927.1"/>
    <property type="molecule type" value="Genomic_DNA"/>
</dbReference>
<dbReference type="Proteomes" id="UP000324222">
    <property type="component" value="Unassembled WGS sequence"/>
</dbReference>
<gene>
    <name evidence="2" type="ORF">E2C01_051919</name>
</gene>
<sequence length="92" mass="9587">MRREREGRGGAGGAATYFTPPTSTPSLPAPNNSILANNTSTSQHCDGKTCIGTASWKASLHSSTPVHAVLAPATFSRTLTPPLPKHAHPNNL</sequence>
<keyword evidence="3" id="KW-1185">Reference proteome</keyword>
<reference evidence="2 3" key="1">
    <citation type="submission" date="2019-05" db="EMBL/GenBank/DDBJ databases">
        <title>Another draft genome of Portunus trituberculatus and its Hox gene families provides insights of decapod evolution.</title>
        <authorList>
            <person name="Jeong J.-H."/>
            <person name="Song I."/>
            <person name="Kim S."/>
            <person name="Choi T."/>
            <person name="Kim D."/>
            <person name="Ryu S."/>
            <person name="Kim W."/>
        </authorList>
    </citation>
    <scope>NUCLEOTIDE SEQUENCE [LARGE SCALE GENOMIC DNA]</scope>
    <source>
        <tissue evidence="2">Muscle</tissue>
    </source>
</reference>
<evidence type="ECO:0000313" key="3">
    <source>
        <dbReference type="Proteomes" id="UP000324222"/>
    </source>
</evidence>
<proteinExistence type="predicted"/>
<feature type="region of interest" description="Disordered" evidence="1">
    <location>
        <begin position="1"/>
        <end position="33"/>
    </location>
</feature>
<protein>
    <submittedName>
        <fullName evidence="2">Uncharacterized protein</fullName>
    </submittedName>
</protein>
<evidence type="ECO:0000313" key="2">
    <source>
        <dbReference type="EMBL" id="MPC57927.1"/>
    </source>
</evidence>
<accession>A0A5B7GKZ1</accession>